<dbReference type="InterPro" id="IPR011257">
    <property type="entry name" value="DNA_glycosylase"/>
</dbReference>
<dbReference type="RefSeq" id="WP_201328343.1">
    <property type="nucleotide sequence ID" value="NZ_AP017470.1"/>
</dbReference>
<dbReference type="KEGG" id="thyd:TTHT_0404"/>
<dbReference type="GO" id="GO:0006281">
    <property type="term" value="P:DNA repair"/>
    <property type="evidence" value="ECO:0007669"/>
    <property type="project" value="InterPro"/>
</dbReference>
<name>A0A7R6PSV9_9BACT</name>
<dbReference type="EMBL" id="AP017470">
    <property type="protein sequence ID" value="BBB32007.1"/>
    <property type="molecule type" value="Genomic_DNA"/>
</dbReference>
<dbReference type="SUPFAM" id="SSF48150">
    <property type="entry name" value="DNA-glycosylase"/>
    <property type="match status" value="1"/>
</dbReference>
<dbReference type="InterPro" id="IPR023170">
    <property type="entry name" value="HhH_base_excis_C"/>
</dbReference>
<accession>A0A7R6PSV9</accession>
<keyword evidence="2" id="KW-1185">Reference proteome</keyword>
<evidence type="ECO:0000313" key="2">
    <source>
        <dbReference type="Proteomes" id="UP000595564"/>
    </source>
</evidence>
<sequence length="249" mass="29405">MNNKQEKIVEILIKKGKKLLNQPYKRIIFTKNSDANDLLNDIENYPHVFVLACMMNRQIKAERAWLISYEISNEIGGFEFFRFLTISQEEFREMFMRKNLHRFNDTMAKNFYLGIQKLHKDYNNDASNIWKGKPRSATVVKRFLEFKGVGVKIATMAANILAREFKIPMSDYICIDISPDTHVNRVFKRLGFISKSASDHELIYAARELNPEYPGIFDLSCWEIGRKWCKPKKPDCDNCYLYRYCPRKI</sequence>
<dbReference type="Proteomes" id="UP000595564">
    <property type="component" value="Chromosome"/>
</dbReference>
<dbReference type="Gene3D" id="1.10.340.30">
    <property type="entry name" value="Hypothetical protein, domain 2"/>
    <property type="match status" value="1"/>
</dbReference>
<dbReference type="Gene3D" id="1.10.1670.10">
    <property type="entry name" value="Helix-hairpin-Helix base-excision DNA repair enzymes (C-terminal)"/>
    <property type="match status" value="1"/>
</dbReference>
<proteinExistence type="predicted"/>
<gene>
    <name evidence="1" type="ORF">TTHT_0404</name>
</gene>
<organism evidence="1 2">
    <name type="scientific">Thermotomaculum hydrothermale</name>
    <dbReference type="NCBI Taxonomy" id="981385"/>
    <lineage>
        <taxon>Bacteria</taxon>
        <taxon>Pseudomonadati</taxon>
        <taxon>Acidobacteriota</taxon>
        <taxon>Holophagae</taxon>
        <taxon>Thermotomaculales</taxon>
        <taxon>Thermotomaculaceae</taxon>
        <taxon>Thermotomaculum</taxon>
    </lineage>
</organism>
<evidence type="ECO:0008006" key="3">
    <source>
        <dbReference type="Google" id="ProtNLM"/>
    </source>
</evidence>
<evidence type="ECO:0000313" key="1">
    <source>
        <dbReference type="EMBL" id="BBB32007.1"/>
    </source>
</evidence>
<reference evidence="1 2" key="1">
    <citation type="journal article" date="2012" name="Extremophiles">
        <title>Thermotomaculum hydrothermale gen. nov., sp. nov., a novel heterotrophic thermophile within the phylum Acidobacteria from a deep-sea hydrothermal vent chimney in the Southern Okinawa Trough.</title>
        <authorList>
            <person name="Izumi H."/>
            <person name="Nunoura T."/>
            <person name="Miyazaki M."/>
            <person name="Mino S."/>
            <person name="Toki T."/>
            <person name="Takai K."/>
            <person name="Sako Y."/>
            <person name="Sawabe T."/>
            <person name="Nakagawa S."/>
        </authorList>
    </citation>
    <scope>NUCLEOTIDE SEQUENCE [LARGE SCALE GENOMIC DNA]</scope>
    <source>
        <strain evidence="1 2">AC55</strain>
    </source>
</reference>
<dbReference type="AlphaFoldDB" id="A0A7R6PSV9"/>
<dbReference type="GO" id="GO:0003824">
    <property type="term" value="F:catalytic activity"/>
    <property type="evidence" value="ECO:0007669"/>
    <property type="project" value="InterPro"/>
</dbReference>
<protein>
    <recommendedName>
        <fullName evidence="3">Iron-sulfur cluster loop</fullName>
    </recommendedName>
</protein>